<proteinExistence type="predicted"/>
<dbReference type="EMBL" id="JAIWYP010000001">
    <property type="protein sequence ID" value="KAH3880305.1"/>
    <property type="molecule type" value="Genomic_DNA"/>
</dbReference>
<name>A0A9D4RVF6_DREPO</name>
<feature type="region of interest" description="Disordered" evidence="1">
    <location>
        <begin position="177"/>
        <end position="203"/>
    </location>
</feature>
<dbReference type="AlphaFoldDB" id="A0A9D4RVF6"/>
<feature type="signal peptide" evidence="2">
    <location>
        <begin position="1"/>
        <end position="18"/>
    </location>
</feature>
<reference evidence="3" key="2">
    <citation type="submission" date="2020-11" db="EMBL/GenBank/DDBJ databases">
        <authorList>
            <person name="McCartney M.A."/>
            <person name="Auch B."/>
            <person name="Kono T."/>
            <person name="Mallez S."/>
            <person name="Becker A."/>
            <person name="Gohl D.M."/>
            <person name="Silverstein K.A.T."/>
            <person name="Koren S."/>
            <person name="Bechman K.B."/>
            <person name="Herman A."/>
            <person name="Abrahante J.E."/>
            <person name="Garbe J."/>
        </authorList>
    </citation>
    <scope>NUCLEOTIDE SEQUENCE</scope>
    <source>
        <strain evidence="3">Duluth1</strain>
        <tissue evidence="3">Whole animal</tissue>
    </source>
</reference>
<feature type="chain" id="PRO_5039655406" evidence="2">
    <location>
        <begin position="19"/>
        <end position="242"/>
    </location>
</feature>
<protein>
    <submittedName>
        <fullName evidence="3">Uncharacterized protein</fullName>
    </submittedName>
</protein>
<organism evidence="3 4">
    <name type="scientific">Dreissena polymorpha</name>
    <name type="common">Zebra mussel</name>
    <name type="synonym">Mytilus polymorpha</name>
    <dbReference type="NCBI Taxonomy" id="45954"/>
    <lineage>
        <taxon>Eukaryota</taxon>
        <taxon>Metazoa</taxon>
        <taxon>Spiralia</taxon>
        <taxon>Lophotrochozoa</taxon>
        <taxon>Mollusca</taxon>
        <taxon>Bivalvia</taxon>
        <taxon>Autobranchia</taxon>
        <taxon>Heteroconchia</taxon>
        <taxon>Euheterodonta</taxon>
        <taxon>Imparidentia</taxon>
        <taxon>Neoheterodontei</taxon>
        <taxon>Myida</taxon>
        <taxon>Dreissenoidea</taxon>
        <taxon>Dreissenidae</taxon>
        <taxon>Dreissena</taxon>
    </lineage>
</organism>
<reference evidence="3" key="1">
    <citation type="journal article" date="2019" name="bioRxiv">
        <title>The Genome of the Zebra Mussel, Dreissena polymorpha: A Resource for Invasive Species Research.</title>
        <authorList>
            <person name="McCartney M.A."/>
            <person name="Auch B."/>
            <person name="Kono T."/>
            <person name="Mallez S."/>
            <person name="Zhang Y."/>
            <person name="Obille A."/>
            <person name="Becker A."/>
            <person name="Abrahante J.E."/>
            <person name="Garbe J."/>
            <person name="Badalamenti J.P."/>
            <person name="Herman A."/>
            <person name="Mangelson H."/>
            <person name="Liachko I."/>
            <person name="Sullivan S."/>
            <person name="Sone E.D."/>
            <person name="Koren S."/>
            <person name="Silverstein K.A.T."/>
            <person name="Beckman K.B."/>
            <person name="Gohl D.M."/>
        </authorList>
    </citation>
    <scope>NUCLEOTIDE SEQUENCE</scope>
    <source>
        <strain evidence="3">Duluth1</strain>
        <tissue evidence="3">Whole animal</tissue>
    </source>
</reference>
<comment type="caution">
    <text evidence="3">The sequence shown here is derived from an EMBL/GenBank/DDBJ whole genome shotgun (WGS) entry which is preliminary data.</text>
</comment>
<evidence type="ECO:0000313" key="3">
    <source>
        <dbReference type="EMBL" id="KAH3880305.1"/>
    </source>
</evidence>
<evidence type="ECO:0000256" key="2">
    <source>
        <dbReference type="SAM" id="SignalP"/>
    </source>
</evidence>
<evidence type="ECO:0000313" key="4">
    <source>
        <dbReference type="Proteomes" id="UP000828390"/>
    </source>
</evidence>
<dbReference type="Proteomes" id="UP000828390">
    <property type="component" value="Unassembled WGS sequence"/>
</dbReference>
<sequence>MNRVFFLLLVWITAVCFAGKWTAWQDATLCTGTSCKDCERDGRFIPYHHIGQKIQVRYCKYADEIDTTPCANDKDGGEIRTINCKAEPNEVCAGWSEWQNYGYCECEPYTQTGIIMQKRRCNNPAPVYGDRMRTTPSGEDAMEESTVEICDCPNIVTTTTTEKPERLWMCCCEKERLDGSSQPEPVTKGTVFGRGRRQSEDSPDYFLDCITDKKDTNCCKSLEESTAAEKPEESQQKIYDNY</sequence>
<gene>
    <name evidence="3" type="ORF">DPMN_004216</name>
</gene>
<evidence type="ECO:0000256" key="1">
    <source>
        <dbReference type="SAM" id="MobiDB-lite"/>
    </source>
</evidence>
<accession>A0A9D4RVF6</accession>
<keyword evidence="2" id="KW-0732">Signal</keyword>
<keyword evidence="4" id="KW-1185">Reference proteome</keyword>